<comment type="similarity">
    <text evidence="2 7">Belongs to the sodium:solute symporter (SSF) (TC 2.A.21) family.</text>
</comment>
<protein>
    <submittedName>
        <fullName evidence="10">Putative DUR3-urea permease</fullName>
    </submittedName>
</protein>
<dbReference type="GO" id="GO:0005886">
    <property type="term" value="C:plasma membrane"/>
    <property type="evidence" value="ECO:0007669"/>
    <property type="project" value="TreeGrafter"/>
</dbReference>
<feature type="transmembrane region" description="Helical" evidence="9">
    <location>
        <begin position="82"/>
        <end position="109"/>
    </location>
</feature>
<dbReference type="OrthoDB" id="6132759at2759"/>
<keyword evidence="4 9" id="KW-0812">Transmembrane</keyword>
<keyword evidence="11" id="KW-1185">Reference proteome</keyword>
<feature type="transmembrane region" description="Helical" evidence="9">
    <location>
        <begin position="497"/>
        <end position="517"/>
    </location>
</feature>
<evidence type="ECO:0000256" key="5">
    <source>
        <dbReference type="ARBA" id="ARBA00022989"/>
    </source>
</evidence>
<feature type="transmembrane region" description="Helical" evidence="9">
    <location>
        <begin position="368"/>
        <end position="385"/>
    </location>
</feature>
<keyword evidence="3" id="KW-0813">Transport</keyword>
<evidence type="ECO:0000256" key="9">
    <source>
        <dbReference type="SAM" id="Phobius"/>
    </source>
</evidence>
<sequence length="676" mass="71966">MSPSTLAPLSQGTGYGVIIGLGAFFAIIVIGLAKAVQRFGDISRTASEYAVASRSLGTGLTAAAAVSAWTWSVTLLSSCSTAYQYGVAGALIYGAGNMSQITLFSLIAIQMKRRAPFLHTHLELLRLRYGTAGHLTFLFFALATNILVVSSVLVGAAAAIESITGVNTYASLFLLPLAVTAYTLRGGLRSTILADYLHTVVIFAVLFALFFKAYATSDLVGSPGKMYDLLVAAARANPSPNYEGSWLTLKSRGAIKFGWLSFLEYTGVVFNDASFHQKGIAANPSAAVPGYVLGSLSWFSLPWALATTAGLVALALEQTSSAFPTFPNKMSNEEVSAGLVLPYAAQAILGKGGSAGVLLLMFMSSTSAISAQLIAVASIGGYDVYKTYVNRSAKEHQILRVQQGVVIGFSLFMAAFGCLLHGVGVDLSFLYNITGLWSTAALPHICFSFFGSHLPRWAVFPGIWIGFGAGLAVWLSLAKRLEGAVNITALGAVDVNLYAFTTTIATGILLCTFGSLFTPLHFDWSSIWDDRYKNADDEEEVKIIENDERFSPKSLKKWLYVSAVASVVVFAVFMLIWPLSLYRDYIFTRSFFTGWVAVSITWAFLGFLTVGIYPLWEGRAVFLAAAHALRAVLTGRDDAGRSPAATGSAANHAAGLASESGESSVKGGSVTPQDPL</sequence>
<comment type="subcellular location">
    <subcellularLocation>
        <location evidence="1">Membrane</location>
        <topology evidence="1">Multi-pass membrane protein</topology>
    </subcellularLocation>
</comment>
<dbReference type="InterPro" id="IPR038377">
    <property type="entry name" value="Na/Glc_symporter_sf"/>
</dbReference>
<evidence type="ECO:0000256" key="4">
    <source>
        <dbReference type="ARBA" id="ARBA00022692"/>
    </source>
</evidence>
<dbReference type="AlphaFoldDB" id="A0A316UWG2"/>
<dbReference type="CDD" id="cd11476">
    <property type="entry name" value="SLC5sbd_DUR3"/>
    <property type="match status" value="1"/>
</dbReference>
<proteinExistence type="inferred from homology"/>
<accession>A0A316UWG2</accession>
<dbReference type="InterPro" id="IPR031155">
    <property type="entry name" value="DUR"/>
</dbReference>
<gene>
    <name evidence="10" type="ORF">BDZ90DRAFT_277899</name>
</gene>
<dbReference type="PANTHER" id="PTHR46154">
    <property type="match status" value="1"/>
</dbReference>
<evidence type="ECO:0000256" key="7">
    <source>
        <dbReference type="RuleBase" id="RU362091"/>
    </source>
</evidence>
<feature type="transmembrane region" description="Helical" evidence="9">
    <location>
        <begin position="135"/>
        <end position="160"/>
    </location>
</feature>
<feature type="region of interest" description="Disordered" evidence="8">
    <location>
        <begin position="641"/>
        <end position="676"/>
    </location>
</feature>
<keyword evidence="5 9" id="KW-1133">Transmembrane helix</keyword>
<evidence type="ECO:0000256" key="8">
    <source>
        <dbReference type="SAM" id="MobiDB-lite"/>
    </source>
</evidence>
<feature type="transmembrane region" description="Helical" evidence="9">
    <location>
        <begin position="56"/>
        <end position="76"/>
    </location>
</feature>
<dbReference type="EMBL" id="KZ819663">
    <property type="protein sequence ID" value="PWN29636.1"/>
    <property type="molecule type" value="Genomic_DNA"/>
</dbReference>
<dbReference type="Gene3D" id="1.20.1730.10">
    <property type="entry name" value="Sodium/glucose cotransporter"/>
    <property type="match status" value="1"/>
</dbReference>
<keyword evidence="6 9" id="KW-0472">Membrane</keyword>
<feature type="transmembrane region" description="Helical" evidence="9">
    <location>
        <begin position="558"/>
        <end position="580"/>
    </location>
</feature>
<feature type="transmembrane region" description="Helical" evidence="9">
    <location>
        <begin position="12"/>
        <end position="36"/>
    </location>
</feature>
<evidence type="ECO:0000256" key="1">
    <source>
        <dbReference type="ARBA" id="ARBA00004141"/>
    </source>
</evidence>
<organism evidence="10 11">
    <name type="scientific">Jaminaea rosea</name>
    <dbReference type="NCBI Taxonomy" id="1569628"/>
    <lineage>
        <taxon>Eukaryota</taxon>
        <taxon>Fungi</taxon>
        <taxon>Dikarya</taxon>
        <taxon>Basidiomycota</taxon>
        <taxon>Ustilaginomycotina</taxon>
        <taxon>Exobasidiomycetes</taxon>
        <taxon>Microstromatales</taxon>
        <taxon>Microstromatales incertae sedis</taxon>
        <taxon>Jaminaea</taxon>
    </lineage>
</organism>
<evidence type="ECO:0000256" key="6">
    <source>
        <dbReference type="ARBA" id="ARBA00023136"/>
    </source>
</evidence>
<dbReference type="Proteomes" id="UP000245884">
    <property type="component" value="Unassembled WGS sequence"/>
</dbReference>
<dbReference type="RefSeq" id="XP_025364248.1">
    <property type="nucleotide sequence ID" value="XM_025509044.1"/>
</dbReference>
<evidence type="ECO:0000256" key="3">
    <source>
        <dbReference type="ARBA" id="ARBA00022448"/>
    </source>
</evidence>
<feature type="compositionally biased region" description="Low complexity" evidence="8">
    <location>
        <begin position="642"/>
        <end position="670"/>
    </location>
</feature>
<feature type="transmembrane region" description="Helical" evidence="9">
    <location>
        <begin position="196"/>
        <end position="215"/>
    </location>
</feature>
<dbReference type="GO" id="GO:0015489">
    <property type="term" value="F:putrescine transmembrane transporter activity"/>
    <property type="evidence" value="ECO:0007669"/>
    <property type="project" value="TreeGrafter"/>
</dbReference>
<dbReference type="GO" id="GO:0015606">
    <property type="term" value="F:spermidine transmembrane transporter activity"/>
    <property type="evidence" value="ECO:0007669"/>
    <property type="project" value="TreeGrafter"/>
</dbReference>
<dbReference type="NCBIfam" id="TIGR00813">
    <property type="entry name" value="sss"/>
    <property type="match status" value="1"/>
</dbReference>
<feature type="transmembrane region" description="Helical" evidence="9">
    <location>
        <begin position="166"/>
        <end position="184"/>
    </location>
</feature>
<dbReference type="GO" id="GO:0015204">
    <property type="term" value="F:urea transmembrane transporter activity"/>
    <property type="evidence" value="ECO:0007669"/>
    <property type="project" value="InterPro"/>
</dbReference>
<evidence type="ECO:0000313" key="11">
    <source>
        <dbReference type="Proteomes" id="UP000245884"/>
    </source>
</evidence>
<dbReference type="InterPro" id="IPR001734">
    <property type="entry name" value="Na/solute_symporter"/>
</dbReference>
<dbReference type="PANTHER" id="PTHR46154:SF4">
    <property type="entry name" value="UREA ACTIVE TRANSPORTER"/>
    <property type="match status" value="1"/>
</dbReference>
<dbReference type="STRING" id="1569628.A0A316UWG2"/>
<feature type="transmembrane region" description="Helical" evidence="9">
    <location>
        <begin position="405"/>
        <end position="423"/>
    </location>
</feature>
<reference evidence="10 11" key="1">
    <citation type="journal article" date="2018" name="Mol. Biol. Evol.">
        <title>Broad Genomic Sampling Reveals a Smut Pathogenic Ancestry of the Fungal Clade Ustilaginomycotina.</title>
        <authorList>
            <person name="Kijpornyongpan T."/>
            <person name="Mondo S.J."/>
            <person name="Barry K."/>
            <person name="Sandor L."/>
            <person name="Lee J."/>
            <person name="Lipzen A."/>
            <person name="Pangilinan J."/>
            <person name="LaButti K."/>
            <person name="Hainaut M."/>
            <person name="Henrissat B."/>
            <person name="Grigoriev I.V."/>
            <person name="Spatafora J.W."/>
            <person name="Aime M.C."/>
        </authorList>
    </citation>
    <scope>NUCLEOTIDE SEQUENCE [LARGE SCALE GENOMIC DNA]</scope>
    <source>
        <strain evidence="10 11">MCA 5214</strain>
    </source>
</reference>
<feature type="transmembrane region" description="Helical" evidence="9">
    <location>
        <begin position="457"/>
        <end position="477"/>
    </location>
</feature>
<dbReference type="GeneID" id="37030867"/>
<dbReference type="PROSITE" id="PS50283">
    <property type="entry name" value="NA_SOLUT_SYMP_3"/>
    <property type="match status" value="1"/>
</dbReference>
<feature type="transmembrane region" description="Helical" evidence="9">
    <location>
        <begin position="592"/>
        <end position="616"/>
    </location>
</feature>
<name>A0A316UWG2_9BASI</name>
<evidence type="ECO:0000313" key="10">
    <source>
        <dbReference type="EMBL" id="PWN29636.1"/>
    </source>
</evidence>
<dbReference type="Pfam" id="PF00474">
    <property type="entry name" value="SSF"/>
    <property type="match status" value="1"/>
</dbReference>
<evidence type="ECO:0000256" key="2">
    <source>
        <dbReference type="ARBA" id="ARBA00006434"/>
    </source>
</evidence>